<dbReference type="Proteomes" id="UP000235145">
    <property type="component" value="Unassembled WGS sequence"/>
</dbReference>
<proteinExistence type="predicted"/>
<evidence type="ECO:0000313" key="2">
    <source>
        <dbReference type="Proteomes" id="UP000235145"/>
    </source>
</evidence>
<dbReference type="AlphaFoldDB" id="A0A9R1UT37"/>
<comment type="caution">
    <text evidence="1">The sequence shown here is derived from an EMBL/GenBank/DDBJ whole genome shotgun (WGS) entry which is preliminary data.</text>
</comment>
<organism evidence="1 2">
    <name type="scientific">Lactuca sativa</name>
    <name type="common">Garden lettuce</name>
    <dbReference type="NCBI Taxonomy" id="4236"/>
    <lineage>
        <taxon>Eukaryota</taxon>
        <taxon>Viridiplantae</taxon>
        <taxon>Streptophyta</taxon>
        <taxon>Embryophyta</taxon>
        <taxon>Tracheophyta</taxon>
        <taxon>Spermatophyta</taxon>
        <taxon>Magnoliopsida</taxon>
        <taxon>eudicotyledons</taxon>
        <taxon>Gunneridae</taxon>
        <taxon>Pentapetalae</taxon>
        <taxon>asterids</taxon>
        <taxon>campanulids</taxon>
        <taxon>Asterales</taxon>
        <taxon>Asteraceae</taxon>
        <taxon>Cichorioideae</taxon>
        <taxon>Cichorieae</taxon>
        <taxon>Lactucinae</taxon>
        <taxon>Lactuca</taxon>
    </lineage>
</organism>
<sequence>MKFDINGVALEIKLNLVTFPNESAVLILEDIFWGEREKPRHQVCCGYSLKKNDPLKILTLPYWCRITSFMELQMIQDYMYSAVANDTSVL</sequence>
<evidence type="ECO:0000313" key="1">
    <source>
        <dbReference type="EMBL" id="KAJ0192612.1"/>
    </source>
</evidence>
<dbReference type="EMBL" id="NBSK02000008">
    <property type="protein sequence ID" value="KAJ0192612.1"/>
    <property type="molecule type" value="Genomic_DNA"/>
</dbReference>
<accession>A0A9R1UT37</accession>
<reference evidence="1 2" key="1">
    <citation type="journal article" date="2017" name="Nat. Commun.">
        <title>Genome assembly with in vitro proximity ligation data and whole-genome triplication in lettuce.</title>
        <authorList>
            <person name="Reyes-Chin-Wo S."/>
            <person name="Wang Z."/>
            <person name="Yang X."/>
            <person name="Kozik A."/>
            <person name="Arikit S."/>
            <person name="Song C."/>
            <person name="Xia L."/>
            <person name="Froenicke L."/>
            <person name="Lavelle D.O."/>
            <person name="Truco M.J."/>
            <person name="Xia R."/>
            <person name="Zhu S."/>
            <person name="Xu C."/>
            <person name="Xu H."/>
            <person name="Xu X."/>
            <person name="Cox K."/>
            <person name="Korf I."/>
            <person name="Meyers B.C."/>
            <person name="Michelmore R.W."/>
        </authorList>
    </citation>
    <scope>NUCLEOTIDE SEQUENCE [LARGE SCALE GENOMIC DNA]</scope>
    <source>
        <strain evidence="2">cv. Salinas</strain>
        <tissue evidence="1">Seedlings</tissue>
    </source>
</reference>
<name>A0A9R1UT37_LACSA</name>
<keyword evidence="2" id="KW-1185">Reference proteome</keyword>
<protein>
    <submittedName>
        <fullName evidence="1">Uncharacterized protein</fullName>
    </submittedName>
</protein>
<gene>
    <name evidence="1" type="ORF">LSAT_V11C800417840</name>
</gene>